<feature type="transmembrane region" description="Helical" evidence="9">
    <location>
        <begin position="609"/>
        <end position="630"/>
    </location>
</feature>
<feature type="transmembrane region" description="Helical" evidence="9">
    <location>
        <begin position="439"/>
        <end position="461"/>
    </location>
</feature>
<evidence type="ECO:0000256" key="8">
    <source>
        <dbReference type="ARBA" id="ARBA00023136"/>
    </source>
</evidence>
<accession>A0A4Q5N2B7</accession>
<keyword evidence="2 9" id="KW-0813">Transport</keyword>
<gene>
    <name evidence="9" type="primary">hppA</name>
    <name evidence="11" type="ORF">EUA98_03670</name>
</gene>
<keyword evidence="6 9" id="KW-1133">Transmembrane helix</keyword>
<evidence type="ECO:0000256" key="2">
    <source>
        <dbReference type="ARBA" id="ARBA00022448"/>
    </source>
</evidence>
<proteinExistence type="inferred from homology"/>
<comment type="cofactor">
    <cofactor evidence="9">
        <name>Mg(2+)</name>
        <dbReference type="ChEBI" id="CHEBI:18420"/>
    </cofactor>
</comment>
<comment type="similarity">
    <text evidence="9">Belongs to the H(+)-translocating pyrophosphatase (TC 3.A.10) family. K(+)-insensitive subfamily.</text>
</comment>
<evidence type="ECO:0000256" key="7">
    <source>
        <dbReference type="ARBA" id="ARBA00023065"/>
    </source>
</evidence>
<dbReference type="GO" id="GO:0004427">
    <property type="term" value="F:inorganic diphosphate phosphatase activity"/>
    <property type="evidence" value="ECO:0007669"/>
    <property type="project" value="UniProtKB-UniRule"/>
</dbReference>
<feature type="transmembrane region" description="Helical" evidence="9">
    <location>
        <begin position="105"/>
        <end position="127"/>
    </location>
</feature>
<evidence type="ECO:0000256" key="6">
    <source>
        <dbReference type="ARBA" id="ARBA00022989"/>
    </source>
</evidence>
<protein>
    <recommendedName>
        <fullName evidence="9">K(+)-insensitive pyrophosphate-energized proton pump</fullName>
        <ecNumber evidence="9">7.1.3.1</ecNumber>
    </recommendedName>
    <alternativeName>
        <fullName evidence="9">Membrane-bound proton-translocating pyrophosphatase</fullName>
    </alternativeName>
    <alternativeName>
        <fullName evidence="9">Pyrophosphate-energized inorganic pyrophosphatase</fullName>
        <shortName evidence="9">H(+)-PPase</shortName>
    </alternativeName>
</protein>
<feature type="transmembrane region" description="Helical" evidence="9">
    <location>
        <begin position="262"/>
        <end position="281"/>
    </location>
</feature>
<keyword evidence="3 9" id="KW-0812">Transmembrane</keyword>
<dbReference type="GO" id="GO:0005886">
    <property type="term" value="C:plasma membrane"/>
    <property type="evidence" value="ECO:0007669"/>
    <property type="project" value="UniProtKB-SubCell"/>
</dbReference>
<feature type="region of interest" description="Disordered" evidence="10">
    <location>
        <begin position="860"/>
        <end position="893"/>
    </location>
</feature>
<evidence type="ECO:0000256" key="1">
    <source>
        <dbReference type="ARBA" id="ARBA00004127"/>
    </source>
</evidence>
<keyword evidence="7 9" id="KW-0406">Ion transport</keyword>
<comment type="subunit">
    <text evidence="9">Homodimer.</text>
</comment>
<dbReference type="GO" id="GO:0009678">
    <property type="term" value="F:diphosphate hydrolysis-driven proton transmembrane transporter activity"/>
    <property type="evidence" value="ECO:0007669"/>
    <property type="project" value="UniProtKB-UniRule"/>
</dbReference>
<evidence type="ECO:0000256" key="9">
    <source>
        <dbReference type="HAMAP-Rule" id="MF_01129"/>
    </source>
</evidence>
<dbReference type="EMBL" id="SDWW01000006">
    <property type="protein sequence ID" value="RYV52318.1"/>
    <property type="molecule type" value="Genomic_DNA"/>
</dbReference>
<dbReference type="AlphaFoldDB" id="A0A4Q5N2B7"/>
<evidence type="ECO:0000313" key="11">
    <source>
        <dbReference type="EMBL" id="RYV52318.1"/>
    </source>
</evidence>
<dbReference type="EC" id="7.1.3.1" evidence="9"/>
<comment type="function">
    <text evidence="9">Proton pump that utilizes the energy of pyrophosphate hydrolysis as the driving force for proton movement across the membrane. Generates a proton motive force.</text>
</comment>
<feature type="transmembrane region" description="Helical" evidence="9">
    <location>
        <begin position="712"/>
        <end position="729"/>
    </location>
</feature>
<evidence type="ECO:0000256" key="4">
    <source>
        <dbReference type="ARBA" id="ARBA00022842"/>
    </source>
</evidence>
<comment type="subcellular location">
    <subcellularLocation>
        <location evidence="9">Cell membrane</location>
        <topology evidence="9">Multi-pass membrane protein</topology>
    </subcellularLocation>
    <subcellularLocation>
        <location evidence="1">Endomembrane system</location>
        <topology evidence="1">Multi-pass membrane protein</topology>
    </subcellularLocation>
</comment>
<comment type="caution">
    <text evidence="9">Lacks conserved residue(s) required for the propagation of feature annotation.</text>
</comment>
<evidence type="ECO:0000256" key="3">
    <source>
        <dbReference type="ARBA" id="ARBA00022692"/>
    </source>
</evidence>
<keyword evidence="4 9" id="KW-0460">Magnesium</keyword>
<dbReference type="Proteomes" id="UP000293764">
    <property type="component" value="Unassembled WGS sequence"/>
</dbReference>
<feature type="transmembrane region" description="Helical" evidence="9">
    <location>
        <begin position="802"/>
        <end position="821"/>
    </location>
</feature>
<dbReference type="OrthoDB" id="9808652at2"/>
<feature type="compositionally biased region" description="Basic and acidic residues" evidence="10">
    <location>
        <begin position="1"/>
        <end position="11"/>
    </location>
</feature>
<evidence type="ECO:0000313" key="12">
    <source>
        <dbReference type="Proteomes" id="UP000293764"/>
    </source>
</evidence>
<reference evidence="11 12" key="1">
    <citation type="submission" date="2019-01" db="EMBL/GenBank/DDBJ databases">
        <title>Novel species of Cellulomonas.</title>
        <authorList>
            <person name="Liu Q."/>
            <person name="Xin Y.-H."/>
        </authorList>
    </citation>
    <scope>NUCLEOTIDE SEQUENCE [LARGE SCALE GENOMIC DNA]</scope>
    <source>
        <strain evidence="11 12">HLT2-17</strain>
    </source>
</reference>
<dbReference type="InterPro" id="IPR004131">
    <property type="entry name" value="PPase-energised_H-pump"/>
</dbReference>
<feature type="transmembrane region" description="Helical" evidence="9">
    <location>
        <begin position="642"/>
        <end position="661"/>
    </location>
</feature>
<keyword evidence="8 9" id="KW-0472">Membrane</keyword>
<feature type="transmembrane region" description="Helical" evidence="9">
    <location>
        <begin position="517"/>
        <end position="537"/>
    </location>
</feature>
<dbReference type="Pfam" id="PF03030">
    <property type="entry name" value="H_PPase"/>
    <property type="match status" value="1"/>
</dbReference>
<keyword evidence="9" id="KW-0375">Hydrogen ion transport</keyword>
<keyword evidence="11" id="KW-0378">Hydrolase</keyword>
<sequence length="893" mass="94219">MSKQRRSEARSEAIVNDVHQGNAVVGASTSSSDLRRPPVRGGDGAAPPGRRRATARIAALAGACALALTGCASSGESTIQGGEASLVLPDLGAVTIMGGGSGRTLLLIGLIVCALGIGFGAVSYTQLRALPVHGTMREISELIYSTCKTYLVQQGRFLMMLWVFIAAVIIVYYGFLAGFTWGRVAIVVGFSLVGMGGSYAVAWYGIRVNTFANSRVAFASLRGKPLAMHRIPMKSGMSIGMVLISIELAMMLIILLFLPSDLAGACFIGFAIGESLGASVLRIAGGIFTKIADIGADLMKITFKIKEDDARNPGVIADCTGDNAGDSVGPSADGFETYGVTGVALITFVLLGVNDPSIQASLLVWIFAVRVIMVIASVLSYFINDAWARVRYATAERINFEAPLSSLVWITSVVCIATTYAMTYVVLGDTLSDGLWWKLATIISFGTAAGAIIPELVKVFTSTHSKHVREVVKSSRQGGASLTILSGLVAGNFSAYWIGMAIVGLMAGAFLMSGLGLSALMIAPAVFAFGLVAFGFLGMGPVTIAVDSYGPVTDNAQSVYELSLIEDVESIDDELKRDYGFDVQWDKAKQMLEENDGAGNTFKATAKPVLIGTAVVGATTMIFSIIMSLTDGLTTDMENLSLLHAPLLLGLITGGAVIFWFTGASIQAVTTGAYRAVEFIKNTIKLDGVTKASEADSRKVVAICTQYAQQGMLNMFLGVFFATLAFAFVEPYFFIGYLVSIAIFGLYQSIFMANAGGAWDNAKKIVEVDLHAKGTALHDAVIVGDTVGDPYKDTSSVALNPVIKFTTLFGLLAVELAVSLTDQGSGTLVHILAAAFFVTSAYFAYRSFYGMRIKTSLEDDSTDAVMSEPPTDDATTAASHGSELAQSGVGDER</sequence>
<keyword evidence="12" id="KW-1185">Reference proteome</keyword>
<keyword evidence="5 9" id="KW-1278">Translocase</keyword>
<dbReference type="PANTHER" id="PTHR31998">
    <property type="entry name" value="K(+)-INSENSITIVE PYROPHOSPHATE-ENERGIZED PROTON PUMP"/>
    <property type="match status" value="1"/>
</dbReference>
<feature type="region of interest" description="Disordered" evidence="10">
    <location>
        <begin position="1"/>
        <end position="50"/>
    </location>
</feature>
<dbReference type="HAMAP" id="MF_01129">
    <property type="entry name" value="PPase_energized_pump"/>
    <property type="match status" value="1"/>
</dbReference>
<feature type="transmembrane region" description="Helical" evidence="9">
    <location>
        <begin position="181"/>
        <end position="206"/>
    </location>
</feature>
<organism evidence="11 12">
    <name type="scientific">Pengzhenrongella frigida</name>
    <dbReference type="NCBI Taxonomy" id="1259133"/>
    <lineage>
        <taxon>Bacteria</taxon>
        <taxon>Bacillati</taxon>
        <taxon>Actinomycetota</taxon>
        <taxon>Actinomycetes</taxon>
        <taxon>Micrococcales</taxon>
        <taxon>Pengzhenrongella</taxon>
    </lineage>
</organism>
<feature type="transmembrane region" description="Helical" evidence="9">
    <location>
        <begin position="404"/>
        <end position="427"/>
    </location>
</feature>
<dbReference type="GO" id="GO:0012505">
    <property type="term" value="C:endomembrane system"/>
    <property type="evidence" value="ECO:0007669"/>
    <property type="project" value="UniProtKB-SubCell"/>
</dbReference>
<evidence type="ECO:0000256" key="10">
    <source>
        <dbReference type="SAM" id="MobiDB-lite"/>
    </source>
</evidence>
<feature type="site" description="Determinant of potassium independence" evidence="9">
    <location>
        <position position="603"/>
    </location>
</feature>
<feature type="transmembrane region" description="Helical" evidence="9">
    <location>
        <begin position="236"/>
        <end position="256"/>
    </location>
</feature>
<dbReference type="NCBIfam" id="NF001950">
    <property type="entry name" value="PRK00733.1-1"/>
    <property type="match status" value="1"/>
</dbReference>
<feature type="transmembrane region" description="Helical" evidence="9">
    <location>
        <begin position="735"/>
        <end position="755"/>
    </location>
</feature>
<evidence type="ECO:0000256" key="5">
    <source>
        <dbReference type="ARBA" id="ARBA00022967"/>
    </source>
</evidence>
<feature type="transmembrane region" description="Helical" evidence="9">
    <location>
        <begin position="360"/>
        <end position="383"/>
    </location>
</feature>
<feature type="transmembrane region" description="Helical" evidence="9">
    <location>
        <begin position="157"/>
        <end position="175"/>
    </location>
</feature>
<comment type="catalytic activity">
    <reaction evidence="9">
        <text>diphosphate + H2O + H(+)(in) = 2 phosphate + 2 H(+)(out)</text>
        <dbReference type="Rhea" id="RHEA:13973"/>
        <dbReference type="ChEBI" id="CHEBI:15377"/>
        <dbReference type="ChEBI" id="CHEBI:15378"/>
        <dbReference type="ChEBI" id="CHEBI:33019"/>
        <dbReference type="ChEBI" id="CHEBI:43474"/>
        <dbReference type="EC" id="7.1.3.1"/>
    </reaction>
</comment>
<comment type="caution">
    <text evidence="11">The sequence shown here is derived from an EMBL/GenBank/DDBJ whole genome shotgun (WGS) entry which is preliminary data.</text>
</comment>
<feature type="transmembrane region" description="Helical" evidence="9">
    <location>
        <begin position="827"/>
        <end position="845"/>
    </location>
</feature>
<feature type="transmembrane region" description="Helical" evidence="9">
    <location>
        <begin position="482"/>
        <end position="511"/>
    </location>
</feature>
<keyword evidence="9" id="KW-1003">Cell membrane</keyword>
<dbReference type="GO" id="GO:0000287">
    <property type="term" value="F:magnesium ion binding"/>
    <property type="evidence" value="ECO:0007669"/>
    <property type="project" value="UniProtKB-UniRule"/>
</dbReference>
<name>A0A4Q5N2B7_9MICO</name>